<dbReference type="GO" id="GO:0045892">
    <property type="term" value="P:negative regulation of DNA-templated transcription"/>
    <property type="evidence" value="ECO:0007669"/>
    <property type="project" value="UniProtKB-ARBA"/>
</dbReference>
<accession>A0A1L7CWY9</accession>
<reference evidence="3 4" key="1">
    <citation type="submission" date="2014-08" db="EMBL/GenBank/DDBJ databases">
        <title>Complete genome sequence of Corynebacterium sphenisci CECT 5990(T) (=DSM 44792(T)), isolated from healthy wild penguins.</title>
        <authorList>
            <person name="Ruckert C."/>
            <person name="Albersmeier A."/>
            <person name="Winkler A."/>
            <person name="Kalinowski J."/>
        </authorList>
    </citation>
    <scope>NUCLEOTIDE SEQUENCE [LARGE SCALE GENOMIC DNA]</scope>
    <source>
        <strain evidence="3 4">DSM 44792</strain>
    </source>
</reference>
<evidence type="ECO:0000313" key="4">
    <source>
        <dbReference type="Proteomes" id="UP000185469"/>
    </source>
</evidence>
<name>A0A1L7CWY9_9CORY</name>
<organism evidence="3 4">
    <name type="scientific">Corynebacterium sphenisci DSM 44792</name>
    <dbReference type="NCBI Taxonomy" id="1437874"/>
    <lineage>
        <taxon>Bacteria</taxon>
        <taxon>Bacillati</taxon>
        <taxon>Actinomycetota</taxon>
        <taxon>Actinomycetes</taxon>
        <taxon>Mycobacteriales</taxon>
        <taxon>Corynebacteriaceae</taxon>
        <taxon>Corynebacterium</taxon>
    </lineage>
</organism>
<dbReference type="CDD" id="cd10148">
    <property type="entry name" value="CsoR-like_DUF156"/>
    <property type="match status" value="1"/>
</dbReference>
<evidence type="ECO:0000313" key="3">
    <source>
        <dbReference type="EMBL" id="APT90338.1"/>
    </source>
</evidence>
<evidence type="ECO:0008006" key="5">
    <source>
        <dbReference type="Google" id="ProtNLM"/>
    </source>
</evidence>
<comment type="similarity">
    <text evidence="1">Belongs to the CsoR family.</text>
</comment>
<dbReference type="PANTHER" id="PTHR33677:SF5">
    <property type="entry name" value="TRANSCRIPTIONAL REPRESSOR FRMR"/>
    <property type="match status" value="1"/>
</dbReference>
<dbReference type="InterPro" id="IPR038390">
    <property type="entry name" value="Metal_Tscrpt_repr_sf"/>
</dbReference>
<dbReference type="EMBL" id="CP009248">
    <property type="protein sequence ID" value="APT90338.1"/>
    <property type="molecule type" value="Genomic_DNA"/>
</dbReference>
<evidence type="ECO:0000256" key="1">
    <source>
        <dbReference type="ARBA" id="ARBA00005428"/>
    </source>
</evidence>
<evidence type="ECO:0000256" key="2">
    <source>
        <dbReference type="ARBA" id="ARBA00023008"/>
    </source>
</evidence>
<dbReference type="RefSeq" id="WP_075693706.1">
    <property type="nucleotide sequence ID" value="NZ_CP009248.1"/>
</dbReference>
<gene>
    <name evidence="3" type="ORF">CSPHI_03850</name>
</gene>
<proteinExistence type="inferred from homology"/>
<keyword evidence="2" id="KW-0186">Copper</keyword>
<dbReference type="KEGG" id="csph:CSPHI_03850"/>
<dbReference type="PANTHER" id="PTHR33677">
    <property type="entry name" value="TRANSCRIPTIONAL REPRESSOR FRMR-RELATED"/>
    <property type="match status" value="1"/>
</dbReference>
<dbReference type="InterPro" id="IPR003735">
    <property type="entry name" value="Metal_Tscrpt_repr"/>
</dbReference>
<dbReference type="STRING" id="1437874.CSPHI_03850"/>
<dbReference type="Proteomes" id="UP000185469">
    <property type="component" value="Chromosome"/>
</dbReference>
<dbReference type="AlphaFoldDB" id="A0A1L7CWY9"/>
<dbReference type="GO" id="GO:0003677">
    <property type="term" value="F:DNA binding"/>
    <property type="evidence" value="ECO:0007669"/>
    <property type="project" value="InterPro"/>
</dbReference>
<dbReference type="Gene3D" id="1.20.58.1000">
    <property type="entry name" value="Metal-sensitive repressor, helix protomer"/>
    <property type="match status" value="1"/>
</dbReference>
<keyword evidence="4" id="KW-1185">Reference proteome</keyword>
<protein>
    <recommendedName>
        <fullName evidence="5">Cytoplasmic protein</fullName>
    </recommendedName>
</protein>
<sequence length="83" mass="9121">MAAEQRRAIINRLKRANGQLAGIIAMLEDDRDCRDVITQLAAVSKAIDRAGFKVISSAMRGCIDGSRDDITAEDIEKLFLQLS</sequence>
<dbReference type="Pfam" id="PF02583">
    <property type="entry name" value="Trns_repr_metal"/>
    <property type="match status" value="1"/>
</dbReference>
<dbReference type="GO" id="GO:0046872">
    <property type="term" value="F:metal ion binding"/>
    <property type="evidence" value="ECO:0007669"/>
    <property type="project" value="InterPro"/>
</dbReference>